<keyword evidence="11 14" id="KW-0676">Redox-active center</keyword>
<evidence type="ECO:0000256" key="10">
    <source>
        <dbReference type="ARBA" id="ARBA00023157"/>
    </source>
</evidence>
<dbReference type="Pfam" id="PF00578">
    <property type="entry name" value="AhpC-TSA"/>
    <property type="match status" value="1"/>
</dbReference>
<comment type="function">
    <text evidence="14">Thiol-specific peroxidase that catalyzes the reduction of hydrogen peroxide and organic hydroperoxides to water and alcohols, respectively. Plays a role in cell protection against oxidative stress by detoxifying peroxides.</text>
</comment>
<dbReference type="GO" id="GO:0045454">
    <property type="term" value="P:cell redox homeostasis"/>
    <property type="evidence" value="ECO:0007669"/>
    <property type="project" value="TreeGrafter"/>
</dbReference>
<dbReference type="AlphaFoldDB" id="A0A090AIX3"/>
<dbReference type="EC" id="1.11.1.26" evidence="4 14"/>
<dbReference type="InterPro" id="IPR000866">
    <property type="entry name" value="AhpC/TSA"/>
</dbReference>
<evidence type="ECO:0000259" key="15">
    <source>
        <dbReference type="PROSITE" id="PS51352"/>
    </source>
</evidence>
<organism evidence="16 17">
    <name type="scientific">Candidatus Tachikawaea gelatinosa</name>
    <dbReference type="NCBI Taxonomy" id="1410383"/>
    <lineage>
        <taxon>Bacteria</taxon>
        <taxon>Pseudomonadati</taxon>
        <taxon>Pseudomonadota</taxon>
        <taxon>Gammaproteobacteria</taxon>
        <taxon>Enterobacterales</taxon>
        <taxon>Enterobacteriaceae</taxon>
        <taxon>Candidatus Tachikawaea</taxon>
    </lineage>
</organism>
<dbReference type="InterPro" id="IPR019479">
    <property type="entry name" value="Peroxiredoxin_C"/>
</dbReference>
<reference evidence="16 17" key="2">
    <citation type="journal article" date="2014" name="Curr. Biol.">
        <title>Symbiont-Supplemented Maternal Investment Underpinning Host's Ecological Adaptation.</title>
        <authorList>
            <person name="Kaiwa N."/>
            <person name="Hosokawa T."/>
            <person name="Nikoh N."/>
            <person name="Tanahashi M."/>
            <person name="Moriyama M."/>
            <person name="Meng X.Y."/>
            <person name="Maeda T."/>
            <person name="Yamaguchi K."/>
            <person name="Shigenobu S."/>
            <person name="Ito M."/>
            <person name="Fukatsu T."/>
        </authorList>
    </citation>
    <scope>NUCLEOTIDE SEQUENCE [LARGE SCALE GENOMIC DNA]</scope>
    <source>
        <strain evidence="16 17">UwTKB</strain>
    </source>
</reference>
<evidence type="ECO:0000256" key="7">
    <source>
        <dbReference type="ARBA" id="ARBA00022559"/>
    </source>
</evidence>
<evidence type="ECO:0000256" key="8">
    <source>
        <dbReference type="ARBA" id="ARBA00022862"/>
    </source>
</evidence>
<dbReference type="InterPro" id="IPR017559">
    <property type="entry name" value="AhpC"/>
</dbReference>
<dbReference type="GO" id="GO:0008379">
    <property type="term" value="F:thioredoxin peroxidase activity"/>
    <property type="evidence" value="ECO:0007669"/>
    <property type="project" value="TreeGrafter"/>
</dbReference>
<evidence type="ECO:0000256" key="6">
    <source>
        <dbReference type="ARBA" id="ARBA00022490"/>
    </source>
</evidence>
<reference evidence="17" key="1">
    <citation type="submission" date="2013-11" db="EMBL/GenBank/DDBJ databases">
        <title>Symbiont-containing voluminous jelly as an extraordinary maternal gift for overwintering insect nymphs.</title>
        <authorList>
            <person name="Kaiwa N."/>
            <person name="Hosokawa T."/>
            <person name="Nikoh N."/>
            <person name="Meng X.Y."/>
            <person name="Tanahashi M."/>
            <person name="Moriyama M."/>
            <person name="Maeda T."/>
            <person name="Yamaguchi K."/>
            <person name="Shigenobu S."/>
            <person name="Ito M."/>
            <person name="Fukatsu T."/>
        </authorList>
    </citation>
    <scope>NUCLEOTIDE SEQUENCE [LARGE SCALE GENOMIC DNA]</scope>
    <source>
        <strain evidence="17">UwTKB</strain>
    </source>
</reference>
<dbReference type="InterPro" id="IPR050217">
    <property type="entry name" value="Peroxiredoxin"/>
</dbReference>
<dbReference type="PIRSF" id="PIRSF000239">
    <property type="entry name" value="AHPC"/>
    <property type="match status" value="1"/>
</dbReference>
<feature type="active site" description="Cysteine sulfenic acid (-SOH) intermediate; for peroxidase activity" evidence="13">
    <location>
        <position position="47"/>
    </location>
</feature>
<keyword evidence="9 14" id="KW-0560">Oxidoreductase</keyword>
<keyword evidence="6 14" id="KW-0963">Cytoplasm</keyword>
<keyword evidence="8 14" id="KW-0049">Antioxidant</keyword>
<dbReference type="CDD" id="cd03015">
    <property type="entry name" value="PRX_Typ2cys"/>
    <property type="match status" value="1"/>
</dbReference>
<evidence type="ECO:0000256" key="11">
    <source>
        <dbReference type="ARBA" id="ARBA00023284"/>
    </source>
</evidence>
<dbReference type="GO" id="GO:0006979">
    <property type="term" value="P:response to oxidative stress"/>
    <property type="evidence" value="ECO:0007669"/>
    <property type="project" value="UniProtKB-UniRule"/>
</dbReference>
<proteinExistence type="inferred from homology"/>
<evidence type="ECO:0000256" key="9">
    <source>
        <dbReference type="ARBA" id="ARBA00023002"/>
    </source>
</evidence>
<dbReference type="PANTHER" id="PTHR10681">
    <property type="entry name" value="THIOREDOXIN PEROXIDASE"/>
    <property type="match status" value="1"/>
</dbReference>
<dbReference type="OrthoDB" id="9812811at2"/>
<comment type="subunit">
    <text evidence="3">Homodimer; disulfide-linked, upon oxidation. 5 homodimers assemble to form a ring-like decamer.</text>
</comment>
<dbReference type="RefSeq" id="WP_041062485.1">
    <property type="nucleotide sequence ID" value="NZ_AP014521.1"/>
</dbReference>
<name>A0A090AIX3_9ENTR</name>
<evidence type="ECO:0000256" key="5">
    <source>
        <dbReference type="ARBA" id="ARBA00017462"/>
    </source>
</evidence>
<evidence type="ECO:0000256" key="14">
    <source>
        <dbReference type="RuleBase" id="RU366004"/>
    </source>
</evidence>
<feature type="domain" description="Thioredoxin" evidence="15">
    <location>
        <begin position="2"/>
        <end position="157"/>
    </location>
</feature>
<evidence type="ECO:0000256" key="3">
    <source>
        <dbReference type="ARBA" id="ARBA00011654"/>
    </source>
</evidence>
<dbReference type="GO" id="GO:0102039">
    <property type="term" value="F:NADH-dependent peroxiredoxin activity"/>
    <property type="evidence" value="ECO:0007669"/>
    <property type="project" value="UniProtKB-EC"/>
</dbReference>
<dbReference type="FunFam" id="3.40.30.10:FF:000002">
    <property type="entry name" value="Alkyl hydroperoxide reductase C"/>
    <property type="match status" value="1"/>
</dbReference>
<keyword evidence="10 14" id="KW-1015">Disulfide bond</keyword>
<dbReference type="InterPro" id="IPR024706">
    <property type="entry name" value="Peroxiredoxin_AhpC-typ"/>
</dbReference>
<sequence>MSMLNTKIKPFYNHALKNGKFVTVSEKDILGKWNVFFFYPADFTFVCPTELKDLSNHYYDFQKLQVNIYSISTDTHFTHKAWCDASKSISKIQYTMIADPSGNLTRNFEVMNEENGLPERGTFIIDTYGIIQSIEINIAGIGRNSKELLRKIEALQHISVYPNEVCPANWKKGEKTLLPSIELVGKI</sequence>
<dbReference type="STRING" id="1410383.TGUWTKB_1200"/>
<dbReference type="EMBL" id="AP014521">
    <property type="protein sequence ID" value="BAP58378.1"/>
    <property type="molecule type" value="Genomic_DNA"/>
</dbReference>
<comment type="subcellular location">
    <subcellularLocation>
        <location evidence="1 14">Cytoplasm</location>
    </subcellularLocation>
</comment>
<comment type="catalytic activity">
    <reaction evidence="12 14">
        <text>a hydroperoxide + NADH + H(+) = an alcohol + NAD(+) + H2O</text>
        <dbReference type="Rhea" id="RHEA:62628"/>
        <dbReference type="ChEBI" id="CHEBI:15377"/>
        <dbReference type="ChEBI" id="CHEBI:15378"/>
        <dbReference type="ChEBI" id="CHEBI:30879"/>
        <dbReference type="ChEBI" id="CHEBI:35924"/>
        <dbReference type="ChEBI" id="CHEBI:57540"/>
        <dbReference type="ChEBI" id="CHEBI:57945"/>
        <dbReference type="EC" id="1.11.1.26"/>
    </reaction>
</comment>
<comment type="similarity">
    <text evidence="2 14">Belongs to the peroxiredoxin family. AhpC/Prx1 subfamily.</text>
</comment>
<evidence type="ECO:0000313" key="17">
    <source>
        <dbReference type="Proteomes" id="UP000031627"/>
    </source>
</evidence>
<dbReference type="Gene3D" id="3.40.30.10">
    <property type="entry name" value="Glutaredoxin"/>
    <property type="match status" value="1"/>
</dbReference>
<dbReference type="GO" id="GO:0005829">
    <property type="term" value="C:cytosol"/>
    <property type="evidence" value="ECO:0007669"/>
    <property type="project" value="TreeGrafter"/>
</dbReference>
<dbReference type="InterPro" id="IPR013766">
    <property type="entry name" value="Thioredoxin_domain"/>
</dbReference>
<dbReference type="KEGG" id="sbw:TGUWTKB_1200"/>
<dbReference type="NCBIfam" id="TIGR03137">
    <property type="entry name" value="AhpC"/>
    <property type="match status" value="1"/>
</dbReference>
<dbReference type="GO" id="GO:0042744">
    <property type="term" value="P:hydrogen peroxide catabolic process"/>
    <property type="evidence" value="ECO:0007669"/>
    <property type="project" value="TreeGrafter"/>
</dbReference>
<dbReference type="PANTHER" id="PTHR10681:SF121">
    <property type="entry name" value="ALKYL HYDROPEROXIDE REDUCTASE C"/>
    <property type="match status" value="1"/>
</dbReference>
<evidence type="ECO:0000256" key="13">
    <source>
        <dbReference type="PIRSR" id="PIRSR000239-1"/>
    </source>
</evidence>
<protein>
    <recommendedName>
        <fullName evidence="5 14">Alkyl hydroperoxide reductase C</fullName>
        <ecNumber evidence="4 14">1.11.1.26</ecNumber>
    </recommendedName>
    <alternativeName>
        <fullName evidence="14">Peroxiredoxin</fullName>
    </alternativeName>
    <alternativeName>
        <fullName evidence="14">Thioredoxin peroxidase</fullName>
    </alternativeName>
</protein>
<keyword evidence="7 14" id="KW-0575">Peroxidase</keyword>
<gene>
    <name evidence="16" type="primary">ahpC</name>
    <name evidence="16" type="ORF">TGUWTKB_1200</name>
</gene>
<keyword evidence="17" id="KW-1185">Reference proteome</keyword>
<dbReference type="PROSITE" id="PS51352">
    <property type="entry name" value="THIOREDOXIN_2"/>
    <property type="match status" value="1"/>
</dbReference>
<evidence type="ECO:0000256" key="12">
    <source>
        <dbReference type="ARBA" id="ARBA00047572"/>
    </source>
</evidence>
<accession>A0A090AIX3</accession>
<dbReference type="GO" id="GO:0033554">
    <property type="term" value="P:cellular response to stress"/>
    <property type="evidence" value="ECO:0007669"/>
    <property type="project" value="TreeGrafter"/>
</dbReference>
<dbReference type="Proteomes" id="UP000031627">
    <property type="component" value="Chromosome"/>
</dbReference>
<evidence type="ECO:0000256" key="1">
    <source>
        <dbReference type="ARBA" id="ARBA00004496"/>
    </source>
</evidence>
<evidence type="ECO:0000313" key="16">
    <source>
        <dbReference type="EMBL" id="BAP58378.1"/>
    </source>
</evidence>
<evidence type="ECO:0000256" key="4">
    <source>
        <dbReference type="ARBA" id="ARBA00013021"/>
    </source>
</evidence>
<dbReference type="HOGENOM" id="CLU_042529_21_3_6"/>
<dbReference type="Pfam" id="PF10417">
    <property type="entry name" value="1-cysPrx_C"/>
    <property type="match status" value="1"/>
</dbReference>
<dbReference type="InterPro" id="IPR036249">
    <property type="entry name" value="Thioredoxin-like_sf"/>
</dbReference>
<evidence type="ECO:0000256" key="2">
    <source>
        <dbReference type="ARBA" id="ARBA00009796"/>
    </source>
</evidence>
<dbReference type="SUPFAM" id="SSF52833">
    <property type="entry name" value="Thioredoxin-like"/>
    <property type="match status" value="1"/>
</dbReference>